<evidence type="ECO:0000256" key="10">
    <source>
        <dbReference type="ARBA" id="ARBA00022777"/>
    </source>
</evidence>
<keyword evidence="5" id="KW-0150">Chloroplast</keyword>
<dbReference type="SUPFAM" id="SSF53613">
    <property type="entry name" value="Ribokinase-like"/>
    <property type="match status" value="1"/>
</dbReference>
<evidence type="ECO:0000256" key="18">
    <source>
        <dbReference type="ARBA" id="ARBA00047851"/>
    </source>
</evidence>
<keyword evidence="13" id="KW-0809">Transit peptide</keyword>
<evidence type="ECO:0000256" key="4">
    <source>
        <dbReference type="ARBA" id="ARBA00005165"/>
    </source>
</evidence>
<name>A0AAV7G949_DENCH</name>
<evidence type="ECO:0008006" key="26">
    <source>
        <dbReference type="Google" id="ProtNLM"/>
    </source>
</evidence>
<keyword evidence="12" id="KW-0460">Magnesium</keyword>
<dbReference type="Pfam" id="PF02581">
    <property type="entry name" value="TMP-TENI"/>
    <property type="match status" value="1"/>
</dbReference>
<dbReference type="InterPro" id="IPR036206">
    <property type="entry name" value="ThiamineP_synth_sf"/>
</dbReference>
<dbReference type="InterPro" id="IPR004399">
    <property type="entry name" value="HMP/HMP-P_kinase_dom"/>
</dbReference>
<feature type="domain" description="Pyridoxamine kinase/Phosphomethylpyrimidine kinase" evidence="23">
    <location>
        <begin position="219"/>
        <end position="461"/>
    </location>
</feature>
<evidence type="ECO:0000256" key="16">
    <source>
        <dbReference type="ARBA" id="ARBA00037917"/>
    </source>
</evidence>
<keyword evidence="8" id="KW-0479">Metal-binding</keyword>
<evidence type="ECO:0000256" key="7">
    <source>
        <dbReference type="ARBA" id="ARBA00022679"/>
    </source>
</evidence>
<evidence type="ECO:0000256" key="5">
    <source>
        <dbReference type="ARBA" id="ARBA00022528"/>
    </source>
</evidence>
<evidence type="ECO:0000256" key="2">
    <source>
        <dbReference type="ARBA" id="ARBA00001946"/>
    </source>
</evidence>
<comment type="catalytic activity">
    <reaction evidence="17">
        <text>4-methyl-5-(2-phosphooxyethyl)-thiazole + 4-amino-2-methyl-5-(diphosphooxymethyl)pyrimidine + H(+) = thiamine phosphate + diphosphate</text>
        <dbReference type="Rhea" id="RHEA:22328"/>
        <dbReference type="ChEBI" id="CHEBI:15378"/>
        <dbReference type="ChEBI" id="CHEBI:33019"/>
        <dbReference type="ChEBI" id="CHEBI:37575"/>
        <dbReference type="ChEBI" id="CHEBI:57841"/>
        <dbReference type="ChEBI" id="CHEBI:58296"/>
        <dbReference type="EC" id="2.5.1.3"/>
    </reaction>
</comment>
<dbReference type="HAMAP" id="MF_00097">
    <property type="entry name" value="TMP_synthase"/>
    <property type="match status" value="1"/>
</dbReference>
<dbReference type="Gene3D" id="3.20.20.70">
    <property type="entry name" value="Aldolase class I"/>
    <property type="match status" value="1"/>
</dbReference>
<evidence type="ECO:0000256" key="21">
    <source>
        <dbReference type="ARBA" id="ARBA00061123"/>
    </source>
</evidence>
<comment type="cofactor">
    <cofactor evidence="2">
        <name>Mg(2+)</name>
        <dbReference type="ChEBI" id="CHEBI:18420"/>
    </cofactor>
</comment>
<dbReference type="InterPro" id="IPR034291">
    <property type="entry name" value="TMP_synthase"/>
</dbReference>
<evidence type="ECO:0000256" key="14">
    <source>
        <dbReference type="ARBA" id="ARBA00022977"/>
    </source>
</evidence>
<dbReference type="CDD" id="cd01169">
    <property type="entry name" value="HMPP_kinase"/>
    <property type="match status" value="1"/>
</dbReference>
<dbReference type="InterPro" id="IPR029056">
    <property type="entry name" value="Ribokinase-like"/>
</dbReference>
<evidence type="ECO:0000256" key="20">
    <source>
        <dbReference type="ARBA" id="ARBA00054297"/>
    </source>
</evidence>
<comment type="catalytic activity">
    <reaction evidence="1">
        <text>4-amino-5-hydroxymethyl-2-methylpyrimidine + ATP = 4-amino-2-methyl-5-(phosphooxymethyl)pyrimidine + ADP + H(+)</text>
        <dbReference type="Rhea" id="RHEA:23096"/>
        <dbReference type="ChEBI" id="CHEBI:15378"/>
        <dbReference type="ChEBI" id="CHEBI:16892"/>
        <dbReference type="ChEBI" id="CHEBI:30616"/>
        <dbReference type="ChEBI" id="CHEBI:58354"/>
        <dbReference type="ChEBI" id="CHEBI:456216"/>
        <dbReference type="EC" id="2.7.1.49"/>
    </reaction>
</comment>
<keyword evidence="9" id="KW-0547">Nucleotide-binding</keyword>
<dbReference type="AlphaFoldDB" id="A0AAV7G949"/>
<dbReference type="Proteomes" id="UP000775213">
    <property type="component" value="Unassembled WGS sequence"/>
</dbReference>
<protein>
    <recommendedName>
        <fullName evidence="26">Thiamine-phosphate pyrophosphorylase</fullName>
    </recommendedName>
</protein>
<gene>
    <name evidence="24" type="ORF">IEQ34_020050</name>
</gene>
<dbReference type="InterPro" id="IPR013749">
    <property type="entry name" value="PM/HMP-P_kinase-1"/>
</dbReference>
<dbReference type="GO" id="GO:0046872">
    <property type="term" value="F:metal ion binding"/>
    <property type="evidence" value="ECO:0007669"/>
    <property type="project" value="UniProtKB-KW"/>
</dbReference>
<dbReference type="EMBL" id="JAGFBR010000017">
    <property type="protein sequence ID" value="KAH0452751.1"/>
    <property type="molecule type" value="Genomic_DNA"/>
</dbReference>
<proteinExistence type="inferred from homology"/>
<dbReference type="NCBIfam" id="TIGR00693">
    <property type="entry name" value="thiE"/>
    <property type="match status" value="1"/>
</dbReference>
<evidence type="ECO:0000259" key="22">
    <source>
        <dbReference type="Pfam" id="PF02581"/>
    </source>
</evidence>
<dbReference type="InterPro" id="IPR022998">
    <property type="entry name" value="ThiamineP_synth_TenI"/>
</dbReference>
<keyword evidence="11" id="KW-0067">ATP-binding</keyword>
<dbReference type="SUPFAM" id="SSF51391">
    <property type="entry name" value="Thiamin phosphate synthase"/>
    <property type="match status" value="1"/>
</dbReference>
<evidence type="ECO:0000256" key="12">
    <source>
        <dbReference type="ARBA" id="ARBA00022842"/>
    </source>
</evidence>
<evidence type="ECO:0000256" key="6">
    <source>
        <dbReference type="ARBA" id="ARBA00022640"/>
    </source>
</evidence>
<evidence type="ECO:0000256" key="13">
    <source>
        <dbReference type="ARBA" id="ARBA00022946"/>
    </source>
</evidence>
<dbReference type="GO" id="GO:0004789">
    <property type="term" value="F:thiamine-phosphate diphosphorylase activity"/>
    <property type="evidence" value="ECO:0007669"/>
    <property type="project" value="UniProtKB-EC"/>
</dbReference>
<reference evidence="24 25" key="1">
    <citation type="journal article" date="2021" name="Hortic Res">
        <title>Chromosome-scale assembly of the Dendrobium chrysotoxum genome enhances the understanding of orchid evolution.</title>
        <authorList>
            <person name="Zhang Y."/>
            <person name="Zhang G.Q."/>
            <person name="Zhang D."/>
            <person name="Liu X.D."/>
            <person name="Xu X.Y."/>
            <person name="Sun W.H."/>
            <person name="Yu X."/>
            <person name="Zhu X."/>
            <person name="Wang Z.W."/>
            <person name="Zhao X."/>
            <person name="Zhong W.Y."/>
            <person name="Chen H."/>
            <person name="Yin W.L."/>
            <person name="Huang T."/>
            <person name="Niu S.C."/>
            <person name="Liu Z.J."/>
        </authorList>
    </citation>
    <scope>NUCLEOTIDE SEQUENCE [LARGE SCALE GENOMIC DNA]</scope>
    <source>
        <strain evidence="24">Lindl</strain>
    </source>
</reference>
<evidence type="ECO:0000256" key="9">
    <source>
        <dbReference type="ARBA" id="ARBA00022741"/>
    </source>
</evidence>
<dbReference type="PANTHER" id="PTHR20858:SF17">
    <property type="entry name" value="HYDROXYMETHYLPYRIMIDINE_PHOSPHOMETHYLPYRIMIDINE KINASE THI20-RELATED"/>
    <property type="match status" value="1"/>
</dbReference>
<dbReference type="InterPro" id="IPR013785">
    <property type="entry name" value="Aldolase_TIM"/>
</dbReference>
<dbReference type="Pfam" id="PF08543">
    <property type="entry name" value="Phos_pyr_kin"/>
    <property type="match status" value="1"/>
</dbReference>
<dbReference type="GO" id="GO:0009228">
    <property type="term" value="P:thiamine biosynthetic process"/>
    <property type="evidence" value="ECO:0007669"/>
    <property type="project" value="UniProtKB-KW"/>
</dbReference>
<evidence type="ECO:0000256" key="3">
    <source>
        <dbReference type="ARBA" id="ARBA00004229"/>
    </source>
</evidence>
<dbReference type="GO" id="GO:0008972">
    <property type="term" value="F:phosphomethylpyrimidine kinase activity"/>
    <property type="evidence" value="ECO:0007669"/>
    <property type="project" value="InterPro"/>
</dbReference>
<comment type="function">
    <text evidence="20">Essential for thiamine biosynthesis. Bifunctional enzyme that catalyzes the phosphorylation of hydroxymethylpyrimidine phosphate (HMP-P) to HMP-PP and condenses 4-methyl-5-(beta-hydroxyethyl)thiazole monophosphate (THZ-P) and 2-methyl-4-amino-5-hydroxymethyl pyrimidine pyrophosphate (HMP-PP) to form thiamine monophosphate (TMP).</text>
</comment>
<dbReference type="PANTHER" id="PTHR20858">
    <property type="entry name" value="PHOSPHOMETHYLPYRIMIDINE KINASE"/>
    <property type="match status" value="1"/>
</dbReference>
<comment type="caution">
    <text evidence="24">The sequence shown here is derived from an EMBL/GenBank/DDBJ whole genome shotgun (WGS) entry which is preliminary data.</text>
</comment>
<comment type="subcellular location">
    <subcellularLocation>
        <location evidence="3">Plastid</location>
        <location evidence="3">Chloroplast</location>
    </subcellularLocation>
</comment>
<comment type="pathway">
    <text evidence="16">Cofactor biosynthesis; thiamine diphosphate biosynthesis; 4-amino-2-methyl-5-diphosphomethylpyrimidine from 5-amino-1-(5-phospho-D-ribosyl)imidazole: step 2/3.</text>
</comment>
<organism evidence="24 25">
    <name type="scientific">Dendrobium chrysotoxum</name>
    <name type="common">Orchid</name>
    <dbReference type="NCBI Taxonomy" id="161865"/>
    <lineage>
        <taxon>Eukaryota</taxon>
        <taxon>Viridiplantae</taxon>
        <taxon>Streptophyta</taxon>
        <taxon>Embryophyta</taxon>
        <taxon>Tracheophyta</taxon>
        <taxon>Spermatophyta</taxon>
        <taxon>Magnoliopsida</taxon>
        <taxon>Liliopsida</taxon>
        <taxon>Asparagales</taxon>
        <taxon>Orchidaceae</taxon>
        <taxon>Epidendroideae</taxon>
        <taxon>Malaxideae</taxon>
        <taxon>Dendrobiinae</taxon>
        <taxon>Dendrobium</taxon>
    </lineage>
</organism>
<evidence type="ECO:0000256" key="17">
    <source>
        <dbReference type="ARBA" id="ARBA00047334"/>
    </source>
</evidence>
<comment type="catalytic activity">
    <reaction evidence="19">
        <text>2-[(2R,5Z)-2-carboxy-4-methylthiazol-5(2H)-ylidene]ethyl phosphate + 4-amino-2-methyl-5-(diphosphooxymethyl)pyrimidine + 2 H(+) = thiamine phosphate + CO2 + diphosphate</text>
        <dbReference type="Rhea" id="RHEA:47844"/>
        <dbReference type="ChEBI" id="CHEBI:15378"/>
        <dbReference type="ChEBI" id="CHEBI:16526"/>
        <dbReference type="ChEBI" id="CHEBI:33019"/>
        <dbReference type="ChEBI" id="CHEBI:37575"/>
        <dbReference type="ChEBI" id="CHEBI:57841"/>
        <dbReference type="ChEBI" id="CHEBI:62899"/>
        <dbReference type="EC" id="2.5.1.3"/>
    </reaction>
</comment>
<keyword evidence="14" id="KW-0784">Thiamine biosynthesis</keyword>
<accession>A0AAV7G949</accession>
<keyword evidence="7" id="KW-0808">Transferase</keyword>
<evidence type="ECO:0000256" key="8">
    <source>
        <dbReference type="ARBA" id="ARBA00022723"/>
    </source>
</evidence>
<feature type="domain" description="Thiamine phosphate synthase/TenI" evidence="22">
    <location>
        <begin position="491"/>
        <end position="676"/>
    </location>
</feature>
<dbReference type="GO" id="GO:0005524">
    <property type="term" value="F:ATP binding"/>
    <property type="evidence" value="ECO:0007669"/>
    <property type="project" value="UniProtKB-KW"/>
</dbReference>
<dbReference type="FunFam" id="3.40.1190.20:FF:000040">
    <property type="entry name" value="Thiamine biosynthetic bifunctional enzyme TH1, chloroplastic"/>
    <property type="match status" value="1"/>
</dbReference>
<keyword evidence="15" id="KW-0511">Multifunctional enzyme</keyword>
<comment type="catalytic activity">
    <reaction evidence="18">
        <text>2-(2-carboxy-4-methylthiazol-5-yl)ethyl phosphate + 4-amino-2-methyl-5-(diphosphooxymethyl)pyrimidine + 2 H(+) = thiamine phosphate + CO2 + diphosphate</text>
        <dbReference type="Rhea" id="RHEA:47848"/>
        <dbReference type="ChEBI" id="CHEBI:15378"/>
        <dbReference type="ChEBI" id="CHEBI:16526"/>
        <dbReference type="ChEBI" id="CHEBI:33019"/>
        <dbReference type="ChEBI" id="CHEBI:37575"/>
        <dbReference type="ChEBI" id="CHEBI:57841"/>
        <dbReference type="ChEBI" id="CHEBI:62890"/>
        <dbReference type="EC" id="2.5.1.3"/>
    </reaction>
</comment>
<evidence type="ECO:0000259" key="23">
    <source>
        <dbReference type="Pfam" id="PF08543"/>
    </source>
</evidence>
<evidence type="ECO:0000256" key="1">
    <source>
        <dbReference type="ARBA" id="ARBA00000151"/>
    </source>
</evidence>
<dbReference type="GO" id="GO:0008902">
    <property type="term" value="F:hydroxymethylpyrimidine kinase activity"/>
    <property type="evidence" value="ECO:0007669"/>
    <property type="project" value="UniProtKB-EC"/>
</dbReference>
<comment type="pathway">
    <text evidence="4">Cofactor biosynthesis; thiamine diphosphate biosynthesis; thiamine phosphate from 4-amino-2-methyl-5-diphosphomethylpyrimidine and 4-methyl-5-(2-phosphoethyl)-thiazole: step 1/1.</text>
</comment>
<dbReference type="NCBIfam" id="TIGR00097">
    <property type="entry name" value="HMP-P_kinase"/>
    <property type="match status" value="1"/>
</dbReference>
<evidence type="ECO:0000313" key="25">
    <source>
        <dbReference type="Proteomes" id="UP000775213"/>
    </source>
</evidence>
<keyword evidence="6" id="KW-0934">Plastid</keyword>
<comment type="similarity">
    <text evidence="21">Belongs to the thiamine-phosphate synthase family.</text>
</comment>
<evidence type="ECO:0000256" key="11">
    <source>
        <dbReference type="ARBA" id="ARBA00022840"/>
    </source>
</evidence>
<sequence length="696" mass="74366">MNDSIPLAYSSCWSQNGRLRCSKGVPWMKDTYLRWLGGRGMDCIGWNDQEVVFMWGGPPELVEPFGAMEMTGLGRVGSKEVSRTDSKVGQAWFGLDKPESGLKSGLEPDLIEKSGSKSRLNSGLSPIHSETHADRVTVAAFNPSLFFNHPHSFSFPVTIGLTYAKNRFERSEVLLVRQKRNRDRVRSLSGMLEESAYAAVTQGSGLRRLAHVLTVAGSDSGGGAGIQADIKACAAACVYCSSVITSVTAQNTIGVQGVYSLAENFVAEQLRSVLSDMQVDVIKTGMLPSPGMITVLCQIIKEFPVRAVVVDPVMVSTSGDVLSGPSTLSGKELLPLADVVTPNLKEASALLGGISLDTVGDMRFAAKSIHAFGARNVLVKGGDLPGSSDAIDIFFDGEQFHELCGPRIMTRNTHGTGCTLASYIAAELAKGTPMLQSVQAAKSFVKSALLYSKDLMIGNGPQGPFDHLFMLKNQLNNYAPKWSFNANSLLLYAVTDSRMNKKWARSITEAVKASIEGGATIIQLREKEVETSEFVKEAVDCMAICRSHHVPLLINDRIDVALACDADGVHIGQSDMPAELARKILGPGKIIGVSCKTPAQAMKAWADGADYIGCGGVFPTNTKQSNPTIGLKGLETVCLASKLPVVAIGGIGAGNVQSVMELGVPNLKGVAVVSALFDQESVTTETRRLKSFLTVR</sequence>
<dbReference type="GO" id="GO:0009507">
    <property type="term" value="C:chloroplast"/>
    <property type="evidence" value="ECO:0007669"/>
    <property type="project" value="UniProtKB-SubCell"/>
</dbReference>
<dbReference type="CDD" id="cd00564">
    <property type="entry name" value="TMP_TenI"/>
    <property type="match status" value="1"/>
</dbReference>
<evidence type="ECO:0000256" key="15">
    <source>
        <dbReference type="ARBA" id="ARBA00023268"/>
    </source>
</evidence>
<dbReference type="Gene3D" id="3.40.1190.20">
    <property type="match status" value="1"/>
</dbReference>
<keyword evidence="25" id="KW-1185">Reference proteome</keyword>
<evidence type="ECO:0000256" key="19">
    <source>
        <dbReference type="ARBA" id="ARBA00047883"/>
    </source>
</evidence>
<keyword evidence="10" id="KW-0418">Kinase</keyword>
<evidence type="ECO:0000313" key="24">
    <source>
        <dbReference type="EMBL" id="KAH0452751.1"/>
    </source>
</evidence>
<dbReference type="FunFam" id="3.20.20.70:FF:000104">
    <property type="entry name" value="Thiamine biosynthetic bifunctional enzyme"/>
    <property type="match status" value="1"/>
</dbReference>